<dbReference type="Proteomes" id="UP000812440">
    <property type="component" value="Chromosome 1"/>
</dbReference>
<comment type="caution">
    <text evidence="3">The sequence shown here is derived from an EMBL/GenBank/DDBJ whole genome shotgun (WGS) entry which is preliminary data.</text>
</comment>
<dbReference type="GO" id="GO:0000126">
    <property type="term" value="C:transcription factor TFIIIB complex"/>
    <property type="evidence" value="ECO:0007669"/>
    <property type="project" value="TreeGrafter"/>
</dbReference>
<organism evidence="3 4">
    <name type="scientific">Hymenochirus boettgeri</name>
    <name type="common">Congo dwarf clawed frog</name>
    <dbReference type="NCBI Taxonomy" id="247094"/>
    <lineage>
        <taxon>Eukaryota</taxon>
        <taxon>Metazoa</taxon>
        <taxon>Chordata</taxon>
        <taxon>Craniata</taxon>
        <taxon>Vertebrata</taxon>
        <taxon>Euteleostomi</taxon>
        <taxon>Amphibia</taxon>
        <taxon>Batrachia</taxon>
        <taxon>Anura</taxon>
        <taxon>Pipoidea</taxon>
        <taxon>Pipidae</taxon>
        <taxon>Pipinae</taxon>
        <taxon>Hymenochirus</taxon>
    </lineage>
</organism>
<dbReference type="InterPro" id="IPR039467">
    <property type="entry name" value="TFIIIB_B''_Myb"/>
</dbReference>
<dbReference type="SMART" id="SM00717">
    <property type="entry name" value="SANT"/>
    <property type="match status" value="1"/>
</dbReference>
<proteinExistence type="predicted"/>
<feature type="compositionally biased region" description="Polar residues" evidence="1">
    <location>
        <begin position="1299"/>
        <end position="1308"/>
    </location>
</feature>
<feature type="region of interest" description="Disordered" evidence="1">
    <location>
        <begin position="486"/>
        <end position="667"/>
    </location>
</feature>
<feature type="region of interest" description="Disordered" evidence="1">
    <location>
        <begin position="1486"/>
        <end position="1637"/>
    </location>
</feature>
<feature type="compositionally biased region" description="Basic and acidic residues" evidence="1">
    <location>
        <begin position="767"/>
        <end position="777"/>
    </location>
</feature>
<dbReference type="CDD" id="cd00167">
    <property type="entry name" value="SANT"/>
    <property type="match status" value="1"/>
</dbReference>
<evidence type="ECO:0000259" key="2">
    <source>
        <dbReference type="SMART" id="SM00717"/>
    </source>
</evidence>
<feature type="compositionally biased region" description="Basic and acidic residues" evidence="1">
    <location>
        <begin position="1506"/>
        <end position="1518"/>
    </location>
</feature>
<dbReference type="PANTHER" id="PTHR22929">
    <property type="entry name" value="RNA POLYMERASE III TRANSCRIPTION INITIATION FACTOR B"/>
    <property type="match status" value="1"/>
</dbReference>
<dbReference type="OrthoDB" id="272624at2759"/>
<sequence length="1789" mass="196833">MIRRARLSIKPNVKPGGRGPSHGTAPGSSGTGREPSEVTQTSLVETPRNDIGVSACEVPDVPEPMNSPAPVDPLIPGEDRKPGLCINTPAACTEIKPERTSATPPQRRKRFATLPNLAKPRTSISSAVTTSQQQTSNGETPEAVPTICTKIESLPDEKPKHLSSSKSPTLIAPSQQSLPEKRTPGSQVSQFPPFKLTAIKLPELGPMKPELKDDLCPLKERPSQKSHKDDEFLRSTKSTSAKKNIGNLEKERLQRSQKIRDLLKEELKKERTLWKNKNPIKCFSSMPERSKMTMRDLIYYIPQNNPMSSSFDENKTPEKLPPVVSQNTGGEMLNNPRDEEDDLDENEDDGPLLVPRVKVAEDGSIILDEESLTVEVSRTKGAVVENDDPIFERGSTTTYSSFRRNKYSKPWSEQESELFFLAISMVGTDFSMIAQLFPHRERIEIKNKFKREERMNSWRIDKAFTEKQAFDVDFFSTLLKKALAEAANKQRAPKGKKQQEKTPKPRKRRKGKSNEGENNNLGDQEGEAADSRTAEKENEETQSVTESASEPLLGKKKKARKKKNDPQLAKQENLSQSSTKKSKNRKKNKVIEGATVDDLESADVKAKQEDCLEKDKSQAGHECAQKTKKPRRKKKPNTEGSDADSHSANVPEHPQSVDNSSGRKEPIVRTNELVELCEAPEGDASLVSSEGLTGAQGLQEPFEDDIELFSIHGIECESDGEDSFMPLTSDVSLFDQSSISVDWVPVENKEMCFETNDSMVSIGQAKKSHDLAEKNPEEPEAQSVDSSASQEGSTQIPINPSHLKQGRSKGPVSNLANVSNERKEREEKGDVLEKSTEISNIPEKNSSEENSCEDKTINGTRSQETTKSQVGHILSPTPSPIKAIPVGKGRLQKQSNLAVTSSRRGKQEDRGDAQDKRMEAPIEDPACKIQSSETDTSDPTKEHIHPEDKALSGDKEKQEKKQEKKEPGLDEISLKEDASMDQGGSETKILEISASPGANLQPLNKSAVSNERNLQRSKPFRSIPPGTAKQKDTQETQEAKSEVATKETINSTPQRPQDETSTPGNISITPSETSQKDSPSEDQGKSGDMSRKLSSSPAVCVRSPSKVLPFRTSRFQRPKPNLAIVSKRTGKQEGRGDVEGPTTSASKEETIEIPPNLAHYKNIDPKMAGDKHEVFTPSAPPSASLEDPGHELSKSAIIEEKDMETSGTVLGSVLGTRKDKEIKSSPAKSLPLIKSKLLRPKPNLGSSVKRKKEVKETVKGEPNEQSKEDTAQDWKDDVSVGKSENHQVKISLTEEGSDSPATPSSPKQSCPEKTDHGGPIPTVETDCVTREKRPEDPVRLTASLQMPSPKEQNISSLIKPTLLPRNRFQRPKPNIGKFPVRKGNQEGPEDVQKCEVQYTDAEPVPSITHLELDGSTLPSAVQPESVPESASLNLPSKESEKIRRQEPLKPVVLSRGRFQRPKPNIGRAVAKREVLSTLKADGERIVTAADTNKRQLKAESPLISTSKDEPNIDSKASEELCSSVVVKPTKAFPTPGNDLNLSKDTSSDQEHAAQIKSAPLKRGRFAIPKPNLLNASSRRGSQGEGSSSVQTKPPKQSVVHCPLTETKGDATDVLLESQTKKRKVEDQNRNNLPPKRCSIETADMPACLSGIEGDLEPLEGDGLESSLSCGTRFSRRIKNSLPSRTPAQTKPPEKVLEKSKNGQSSKTSSNIKVVKPVARKGTTLVKLRASRWEDKDDENEDEISFKDEREKVRQRSGDVTQPTGSRKFEHSPLYHFSQAPARDVIVGSV</sequence>
<feature type="region of interest" description="Disordered" evidence="1">
    <location>
        <begin position="1675"/>
        <end position="1773"/>
    </location>
</feature>
<feature type="region of interest" description="Disordered" evidence="1">
    <location>
        <begin position="1"/>
        <end position="190"/>
    </location>
</feature>
<feature type="compositionally biased region" description="Basic residues" evidence="1">
    <location>
        <begin position="626"/>
        <end position="635"/>
    </location>
</feature>
<feature type="compositionally biased region" description="Basic and acidic residues" evidence="1">
    <location>
        <begin position="820"/>
        <end position="836"/>
    </location>
</feature>
<feature type="region of interest" description="Disordered" evidence="1">
    <location>
        <begin position="218"/>
        <end position="243"/>
    </location>
</feature>
<evidence type="ECO:0000313" key="3">
    <source>
        <dbReference type="EMBL" id="KAG8456450.1"/>
    </source>
</evidence>
<feature type="compositionally biased region" description="Acidic residues" evidence="1">
    <location>
        <begin position="338"/>
        <end position="350"/>
    </location>
</feature>
<dbReference type="GO" id="GO:0001156">
    <property type="term" value="F:TFIIIC-class transcription factor complex binding"/>
    <property type="evidence" value="ECO:0007669"/>
    <property type="project" value="TreeGrafter"/>
</dbReference>
<feature type="compositionally biased region" description="Basic and acidic residues" evidence="1">
    <location>
        <begin position="218"/>
        <end position="234"/>
    </location>
</feature>
<feature type="compositionally biased region" description="Pro residues" evidence="1">
    <location>
        <begin position="61"/>
        <end position="73"/>
    </location>
</feature>
<dbReference type="EMBL" id="JAACNH010000001">
    <property type="protein sequence ID" value="KAG8456450.1"/>
    <property type="molecule type" value="Genomic_DNA"/>
</dbReference>
<feature type="compositionally biased region" description="Basic and acidic residues" evidence="1">
    <location>
        <begin position="1187"/>
        <end position="1200"/>
    </location>
</feature>
<feature type="compositionally biased region" description="Basic and acidic residues" evidence="1">
    <location>
        <begin position="1029"/>
        <end position="1045"/>
    </location>
</feature>
<feature type="region of interest" description="Disordered" evidence="1">
    <location>
        <begin position="1417"/>
        <end position="1465"/>
    </location>
</feature>
<feature type="compositionally biased region" description="Polar residues" evidence="1">
    <location>
        <begin position="162"/>
        <end position="190"/>
    </location>
</feature>
<feature type="compositionally biased region" description="Basic and acidic residues" evidence="1">
    <location>
        <begin position="938"/>
        <end position="978"/>
    </location>
</feature>
<feature type="compositionally biased region" description="Low complexity" evidence="1">
    <location>
        <begin position="122"/>
        <end position="136"/>
    </location>
</feature>
<dbReference type="InterPro" id="IPR001005">
    <property type="entry name" value="SANT/Myb"/>
</dbReference>
<feature type="region of interest" description="Disordered" evidence="1">
    <location>
        <begin position="308"/>
        <end position="350"/>
    </location>
</feature>
<feature type="compositionally biased region" description="Polar residues" evidence="1">
    <location>
        <begin position="996"/>
        <end position="1012"/>
    </location>
</feature>
<gene>
    <name evidence="3" type="ORF">GDO86_002292</name>
</gene>
<feature type="compositionally biased region" description="Basic and acidic residues" evidence="1">
    <location>
        <begin position="1743"/>
        <end position="1756"/>
    </location>
</feature>
<feature type="region of interest" description="Disordered" evidence="1">
    <location>
        <begin position="764"/>
        <end position="1200"/>
    </location>
</feature>
<dbReference type="SUPFAM" id="SSF46689">
    <property type="entry name" value="Homeodomain-like"/>
    <property type="match status" value="1"/>
</dbReference>
<feature type="compositionally biased region" description="Polar residues" evidence="1">
    <location>
        <begin position="857"/>
        <end position="869"/>
    </location>
</feature>
<feature type="compositionally biased region" description="Basic and acidic residues" evidence="1">
    <location>
        <begin position="1074"/>
        <end position="1091"/>
    </location>
</feature>
<keyword evidence="4" id="KW-1185">Reference proteome</keyword>
<feature type="domain" description="Myb-like" evidence="2">
    <location>
        <begin position="407"/>
        <end position="455"/>
    </location>
</feature>
<feature type="compositionally biased region" description="Basic and acidic residues" evidence="1">
    <location>
        <begin position="1437"/>
        <end position="1447"/>
    </location>
</feature>
<dbReference type="Pfam" id="PF15963">
    <property type="entry name" value="Myb_DNA-bind_7"/>
    <property type="match status" value="1"/>
</dbReference>
<feature type="compositionally biased region" description="Polar residues" evidence="1">
    <location>
        <begin position="783"/>
        <end position="798"/>
    </location>
</feature>
<feature type="compositionally biased region" description="Basic and acidic residues" evidence="1">
    <location>
        <begin position="1691"/>
        <end position="1700"/>
    </location>
</feature>
<accession>A0A8T2KLX9</accession>
<feature type="compositionally biased region" description="Low complexity" evidence="1">
    <location>
        <begin position="1576"/>
        <end position="1588"/>
    </location>
</feature>
<name>A0A8T2KLX9_9PIPI</name>
<evidence type="ECO:0000313" key="4">
    <source>
        <dbReference type="Proteomes" id="UP000812440"/>
    </source>
</evidence>
<evidence type="ECO:0000256" key="1">
    <source>
        <dbReference type="SAM" id="MobiDB-lite"/>
    </source>
</evidence>
<feature type="compositionally biased region" description="Basic and acidic residues" evidence="1">
    <location>
        <begin position="1253"/>
        <end position="1287"/>
    </location>
</feature>
<feature type="compositionally biased region" description="Polar residues" evidence="1">
    <location>
        <begin position="1047"/>
        <end position="1073"/>
    </location>
</feature>
<feature type="compositionally biased region" description="Basic and acidic residues" evidence="1">
    <location>
        <begin position="1327"/>
        <end position="1338"/>
    </location>
</feature>
<feature type="compositionally biased region" description="Basic residues" evidence="1">
    <location>
        <begin position="554"/>
        <end position="563"/>
    </location>
</feature>
<reference evidence="3" key="1">
    <citation type="thesis" date="2020" institute="ProQuest LLC" country="789 East Eisenhower Parkway, Ann Arbor, MI, USA">
        <title>Comparative Genomics and Chromosome Evolution.</title>
        <authorList>
            <person name="Mudd A.B."/>
        </authorList>
    </citation>
    <scope>NUCLEOTIDE SEQUENCE</scope>
    <source>
        <strain evidence="3">Female2</strain>
        <tissue evidence="3">Blood</tissue>
    </source>
</reference>
<feature type="compositionally biased region" description="Polar residues" evidence="1">
    <location>
        <begin position="1701"/>
        <end position="1711"/>
    </location>
</feature>
<feature type="compositionally biased region" description="Polar residues" evidence="1">
    <location>
        <begin position="1342"/>
        <end position="1358"/>
    </location>
</feature>
<feature type="compositionally biased region" description="Basic and acidic residues" evidence="1">
    <location>
        <begin position="602"/>
        <end position="625"/>
    </location>
</feature>
<feature type="compositionally biased region" description="Basic and acidic residues" evidence="1">
    <location>
        <begin position="905"/>
        <end position="920"/>
    </location>
</feature>
<feature type="region of interest" description="Disordered" evidence="1">
    <location>
        <begin position="1216"/>
        <end position="1391"/>
    </location>
</feature>
<dbReference type="InterPro" id="IPR009057">
    <property type="entry name" value="Homeodomain-like_sf"/>
</dbReference>
<dbReference type="PANTHER" id="PTHR22929:SF0">
    <property type="entry name" value="TRANSCRIPTION FACTOR TFIIIB COMPONENT B'' HOMOLOG"/>
    <property type="match status" value="1"/>
</dbReference>
<feature type="compositionally biased region" description="Basic and acidic residues" evidence="1">
    <location>
        <begin position="1161"/>
        <end position="1174"/>
    </location>
</feature>
<protein>
    <recommendedName>
        <fullName evidence="2">Myb-like domain-containing protein</fullName>
    </recommendedName>
</protein>
<dbReference type="GO" id="GO:0070898">
    <property type="term" value="P:RNA polymerase III preinitiation complex assembly"/>
    <property type="evidence" value="ECO:0007669"/>
    <property type="project" value="TreeGrafter"/>
</dbReference>
<feature type="compositionally biased region" description="Polar residues" evidence="1">
    <location>
        <begin position="892"/>
        <end position="902"/>
    </location>
</feature>
<dbReference type="Gene3D" id="1.10.10.60">
    <property type="entry name" value="Homeodomain-like"/>
    <property type="match status" value="1"/>
</dbReference>